<accession>A0A820U6G9</accession>
<name>A0A820U6G9_9BILA</name>
<dbReference type="Proteomes" id="UP000663825">
    <property type="component" value="Unassembled WGS sequence"/>
</dbReference>
<comment type="caution">
    <text evidence="2">The sequence shown here is derived from an EMBL/GenBank/DDBJ whole genome shotgun (WGS) entry which is preliminary data.</text>
</comment>
<proteinExistence type="predicted"/>
<dbReference type="AlphaFoldDB" id="A0A820U6G9"/>
<protein>
    <submittedName>
        <fullName evidence="2">Uncharacterized protein</fullName>
    </submittedName>
</protein>
<evidence type="ECO:0000313" key="3">
    <source>
        <dbReference type="Proteomes" id="UP000663873"/>
    </source>
</evidence>
<gene>
    <name evidence="1" type="ORF">TIS948_LOCUS22375</name>
    <name evidence="2" type="ORF">UJA718_LOCUS24615</name>
</gene>
<evidence type="ECO:0000313" key="1">
    <source>
        <dbReference type="EMBL" id="CAF3341211.1"/>
    </source>
</evidence>
<evidence type="ECO:0000313" key="2">
    <source>
        <dbReference type="EMBL" id="CAF4476743.1"/>
    </source>
</evidence>
<dbReference type="EMBL" id="CAJOBP010005740">
    <property type="protein sequence ID" value="CAF4476743.1"/>
    <property type="molecule type" value="Genomic_DNA"/>
</dbReference>
<dbReference type="Proteomes" id="UP000663873">
    <property type="component" value="Unassembled WGS sequence"/>
</dbReference>
<dbReference type="EMBL" id="CAJNXB010003845">
    <property type="protein sequence ID" value="CAF3341211.1"/>
    <property type="molecule type" value="Genomic_DNA"/>
</dbReference>
<organism evidence="2 3">
    <name type="scientific">Rotaria socialis</name>
    <dbReference type="NCBI Taxonomy" id="392032"/>
    <lineage>
        <taxon>Eukaryota</taxon>
        <taxon>Metazoa</taxon>
        <taxon>Spiralia</taxon>
        <taxon>Gnathifera</taxon>
        <taxon>Rotifera</taxon>
        <taxon>Eurotatoria</taxon>
        <taxon>Bdelloidea</taxon>
        <taxon>Philodinida</taxon>
        <taxon>Philodinidae</taxon>
        <taxon>Rotaria</taxon>
    </lineage>
</organism>
<sequence length="16" mass="1898">MGNHMDIRDDPDILKQ</sequence>
<reference evidence="2" key="1">
    <citation type="submission" date="2021-02" db="EMBL/GenBank/DDBJ databases">
        <authorList>
            <person name="Nowell W R."/>
        </authorList>
    </citation>
    <scope>NUCLEOTIDE SEQUENCE</scope>
</reference>
<keyword evidence="3" id="KW-1185">Reference proteome</keyword>
<feature type="non-terminal residue" evidence="2">
    <location>
        <position position="16"/>
    </location>
</feature>